<accession>A0ABM9B073</accession>
<feature type="transmembrane region" description="Helical" evidence="1">
    <location>
        <begin position="32"/>
        <end position="53"/>
    </location>
</feature>
<dbReference type="EMBL" id="CAKLPZ010000001">
    <property type="protein sequence ID" value="CAH1000173.1"/>
    <property type="molecule type" value="Genomic_DNA"/>
</dbReference>
<protein>
    <submittedName>
        <fullName evidence="2">Uncharacterized protein</fullName>
    </submittedName>
</protein>
<reference evidence="2" key="1">
    <citation type="submission" date="2021-12" db="EMBL/GenBank/DDBJ databases">
        <authorList>
            <person name="Rodrigo-Torres L."/>
            <person name="Arahal R. D."/>
            <person name="Lucena T."/>
        </authorList>
    </citation>
    <scope>NUCLEOTIDE SEQUENCE</scope>
    <source>
        <strain evidence="2">CECT 8419</strain>
    </source>
</reference>
<proteinExistence type="predicted"/>
<keyword evidence="1" id="KW-0472">Membrane</keyword>
<keyword evidence="1" id="KW-0812">Transmembrane</keyword>
<dbReference type="Proteomes" id="UP000837803">
    <property type="component" value="Unassembled WGS sequence"/>
</dbReference>
<evidence type="ECO:0000313" key="3">
    <source>
        <dbReference type="Proteomes" id="UP000837803"/>
    </source>
</evidence>
<dbReference type="RefSeq" id="WP_238750227.1">
    <property type="nucleotide sequence ID" value="NZ_CAKLPZ010000001.1"/>
</dbReference>
<sequence length="96" mass="10923">MLFPWLSTEHYFCTVKFNSPTEQEPPASGNIFGWRISLIGLAVILFLAGLAAYRTYSLDVPVGFDDPLAQPAERDYYHEKADREAAREDSIRNARQ</sequence>
<name>A0ABM9B073_9BACT</name>
<comment type="caution">
    <text evidence="2">The sequence shown here is derived from an EMBL/GenBank/DDBJ whole genome shotgun (WGS) entry which is preliminary data.</text>
</comment>
<evidence type="ECO:0000256" key="1">
    <source>
        <dbReference type="SAM" id="Phobius"/>
    </source>
</evidence>
<organism evidence="2 3">
    <name type="scientific">Neolewinella maritima</name>
    <dbReference type="NCBI Taxonomy" id="1383882"/>
    <lineage>
        <taxon>Bacteria</taxon>
        <taxon>Pseudomonadati</taxon>
        <taxon>Bacteroidota</taxon>
        <taxon>Saprospiria</taxon>
        <taxon>Saprospirales</taxon>
        <taxon>Lewinellaceae</taxon>
        <taxon>Neolewinella</taxon>
    </lineage>
</organism>
<gene>
    <name evidence="2" type="ORF">LEM8419_01320</name>
</gene>
<keyword evidence="1" id="KW-1133">Transmembrane helix</keyword>
<evidence type="ECO:0000313" key="2">
    <source>
        <dbReference type="EMBL" id="CAH1000173.1"/>
    </source>
</evidence>
<keyword evidence="3" id="KW-1185">Reference proteome</keyword>